<dbReference type="EMBL" id="BARW01009107">
    <property type="protein sequence ID" value="GAI76276.1"/>
    <property type="molecule type" value="Genomic_DNA"/>
</dbReference>
<accession>X1SAY3</accession>
<name>X1SAY3_9ZZZZ</name>
<sequence>MQEVIKIGYDIQAESIQFLHPLFADSKSLAAHRLFLQKNLHHNLNYWQGADVSC</sequence>
<protein>
    <submittedName>
        <fullName evidence="1">Uncharacterized protein</fullName>
    </submittedName>
</protein>
<organism evidence="1">
    <name type="scientific">marine sediment metagenome</name>
    <dbReference type="NCBI Taxonomy" id="412755"/>
    <lineage>
        <taxon>unclassified sequences</taxon>
        <taxon>metagenomes</taxon>
        <taxon>ecological metagenomes</taxon>
    </lineage>
</organism>
<proteinExistence type="predicted"/>
<feature type="non-terminal residue" evidence="1">
    <location>
        <position position="54"/>
    </location>
</feature>
<evidence type="ECO:0000313" key="1">
    <source>
        <dbReference type="EMBL" id="GAI76276.1"/>
    </source>
</evidence>
<reference evidence="1" key="1">
    <citation type="journal article" date="2014" name="Front. Microbiol.">
        <title>High frequency of phylogenetically diverse reductive dehalogenase-homologous genes in deep subseafloor sedimentary metagenomes.</title>
        <authorList>
            <person name="Kawai M."/>
            <person name="Futagami T."/>
            <person name="Toyoda A."/>
            <person name="Takaki Y."/>
            <person name="Nishi S."/>
            <person name="Hori S."/>
            <person name="Arai W."/>
            <person name="Tsubouchi T."/>
            <person name="Morono Y."/>
            <person name="Uchiyama I."/>
            <person name="Ito T."/>
            <person name="Fujiyama A."/>
            <person name="Inagaki F."/>
            <person name="Takami H."/>
        </authorList>
    </citation>
    <scope>NUCLEOTIDE SEQUENCE</scope>
    <source>
        <strain evidence="1">Expedition CK06-06</strain>
    </source>
</reference>
<comment type="caution">
    <text evidence="1">The sequence shown here is derived from an EMBL/GenBank/DDBJ whole genome shotgun (WGS) entry which is preliminary data.</text>
</comment>
<dbReference type="AlphaFoldDB" id="X1SAY3"/>
<gene>
    <name evidence="1" type="ORF">S12H4_18440</name>
</gene>